<accession>A0A3B1C7B7</accession>
<dbReference type="InterPro" id="IPR036249">
    <property type="entry name" value="Thioredoxin-like_sf"/>
</dbReference>
<dbReference type="SUPFAM" id="SSF52821">
    <property type="entry name" value="Rhodanese/Cell cycle control phosphatase"/>
    <property type="match status" value="1"/>
</dbReference>
<sequence length="314" mass="35035">MNEKIRYYFSFNDPYSFILTPAVKNLSHGYRIDIDYIPLSRFDGLGMFSADEATRKFYLADASRFARKGGRKLIFDNRAQSSSGVCRAKFLADEKMLGLKYINLVFALRWVSEKDISTPQDIVEGLKFLEIPEDELVEAITGDKYLEATLQGEAMAADDGVIGVPFMTFRGEAYMGPDGLDYLENALKSDKTLVIHHDASYGVIKADELAAKLYKKEPLLVLDVRIPKEYREGHIPGSNCLPAKVVHRNFNRLETGWNITLVDDGGVDASETGFMLASRGFGNVACLSGGYPAWKGKVETGLDAWQDKLKRGDI</sequence>
<dbReference type="InterPro" id="IPR036873">
    <property type="entry name" value="Rhodanese-like_dom_sf"/>
</dbReference>
<feature type="domain" description="Rhodanese" evidence="1">
    <location>
        <begin position="215"/>
        <end position="303"/>
    </location>
</feature>
<dbReference type="AlphaFoldDB" id="A0A3B1C7B7"/>
<dbReference type="PANTHER" id="PTHR43031:SF1">
    <property type="entry name" value="PYRIDINE NUCLEOTIDE-DISULPHIDE OXIDOREDUCTASE"/>
    <property type="match status" value="1"/>
</dbReference>
<reference evidence="2" key="1">
    <citation type="submission" date="2018-06" db="EMBL/GenBank/DDBJ databases">
        <authorList>
            <person name="Zhirakovskaya E."/>
        </authorList>
    </citation>
    <scope>NUCLEOTIDE SEQUENCE</scope>
</reference>
<dbReference type="GO" id="GO:0016491">
    <property type="term" value="F:oxidoreductase activity"/>
    <property type="evidence" value="ECO:0007669"/>
    <property type="project" value="InterPro"/>
</dbReference>
<dbReference type="PROSITE" id="PS50206">
    <property type="entry name" value="RHODANESE_3"/>
    <property type="match status" value="1"/>
</dbReference>
<dbReference type="EMBL" id="UOGE01000049">
    <property type="protein sequence ID" value="VAX19864.1"/>
    <property type="molecule type" value="Genomic_DNA"/>
</dbReference>
<dbReference type="Pfam" id="PF00581">
    <property type="entry name" value="Rhodanese"/>
    <property type="match status" value="1"/>
</dbReference>
<dbReference type="InterPro" id="IPR001763">
    <property type="entry name" value="Rhodanese-like_dom"/>
</dbReference>
<dbReference type="PANTHER" id="PTHR43031">
    <property type="entry name" value="FAD-DEPENDENT OXIDOREDUCTASE"/>
    <property type="match status" value="1"/>
</dbReference>
<organism evidence="2">
    <name type="scientific">hydrothermal vent metagenome</name>
    <dbReference type="NCBI Taxonomy" id="652676"/>
    <lineage>
        <taxon>unclassified sequences</taxon>
        <taxon>metagenomes</taxon>
        <taxon>ecological metagenomes</taxon>
    </lineage>
</organism>
<dbReference type="Gene3D" id="3.40.30.10">
    <property type="entry name" value="Glutaredoxin"/>
    <property type="match status" value="1"/>
</dbReference>
<dbReference type="CDD" id="cd00158">
    <property type="entry name" value="RHOD"/>
    <property type="match status" value="1"/>
</dbReference>
<dbReference type="InterPro" id="IPR001853">
    <property type="entry name" value="DSBA-like_thioredoxin_dom"/>
</dbReference>
<proteinExistence type="predicted"/>
<dbReference type="Gene3D" id="3.40.250.10">
    <property type="entry name" value="Rhodanese-like domain"/>
    <property type="match status" value="1"/>
</dbReference>
<evidence type="ECO:0000313" key="2">
    <source>
        <dbReference type="EMBL" id="VAX19864.1"/>
    </source>
</evidence>
<protein>
    <recommendedName>
        <fullName evidence="1">Rhodanese domain-containing protein</fullName>
    </recommendedName>
</protein>
<dbReference type="SUPFAM" id="SSF52833">
    <property type="entry name" value="Thioredoxin-like"/>
    <property type="match status" value="1"/>
</dbReference>
<dbReference type="Pfam" id="PF01323">
    <property type="entry name" value="DSBA"/>
    <property type="match status" value="1"/>
</dbReference>
<evidence type="ECO:0000259" key="1">
    <source>
        <dbReference type="PROSITE" id="PS50206"/>
    </source>
</evidence>
<gene>
    <name evidence="2" type="ORF">MNBD_NITROSPINAE02-750</name>
</gene>
<dbReference type="InterPro" id="IPR050229">
    <property type="entry name" value="GlpE_sulfurtransferase"/>
</dbReference>
<dbReference type="SMART" id="SM00450">
    <property type="entry name" value="RHOD"/>
    <property type="match status" value="1"/>
</dbReference>
<name>A0A3B1C7B7_9ZZZZ</name>